<accession>A0AAW4MRP0</accession>
<evidence type="ECO:0000313" key="10">
    <source>
        <dbReference type="EMBL" id="MBV3381862.1"/>
    </source>
</evidence>
<dbReference type="NCBIfam" id="TIGR02432">
    <property type="entry name" value="lysidine_TilS_N"/>
    <property type="match status" value="1"/>
</dbReference>
<feature type="domain" description="Lysidine-tRNA(Ile) synthetase C-terminal" evidence="9">
    <location>
        <begin position="335"/>
        <end position="397"/>
    </location>
</feature>
<evidence type="ECO:0000313" key="12">
    <source>
        <dbReference type="Proteomes" id="UP001196408"/>
    </source>
</evidence>
<dbReference type="PANTHER" id="PTHR43033">
    <property type="entry name" value="TRNA(ILE)-LYSIDINE SYNTHASE-RELATED"/>
    <property type="match status" value="1"/>
</dbReference>
<dbReference type="AlphaFoldDB" id="A0AAW4MRP0"/>
<dbReference type="InterPro" id="IPR012094">
    <property type="entry name" value="tRNA_Ile_lys_synt"/>
</dbReference>
<dbReference type="Proteomes" id="UP001197492">
    <property type="component" value="Unassembled WGS sequence"/>
</dbReference>
<dbReference type="InterPro" id="IPR011063">
    <property type="entry name" value="TilS/TtcA_N"/>
</dbReference>
<comment type="domain">
    <text evidence="8">The N-terminal region contains the highly conserved SGGXDS motif, predicted to be a P-loop motif involved in ATP binding.</text>
</comment>
<evidence type="ECO:0000256" key="4">
    <source>
        <dbReference type="ARBA" id="ARBA00022694"/>
    </source>
</evidence>
<dbReference type="GO" id="GO:0005524">
    <property type="term" value="F:ATP binding"/>
    <property type="evidence" value="ECO:0007669"/>
    <property type="project" value="UniProtKB-UniRule"/>
</dbReference>
<comment type="function">
    <text evidence="8">Ligates lysine onto the cytidine present at position 34 of the AUA codon-specific tRNA(Ile) that contains the anticodon CAU, in an ATP-dependent manner. Cytidine is converted to lysidine, thus changing the amino acid specificity of the tRNA from methionine to isoleucine.</text>
</comment>
<comment type="caution">
    <text evidence="10">The sequence shown here is derived from an EMBL/GenBank/DDBJ whole genome shotgun (WGS) entry which is preliminary data.</text>
</comment>
<keyword evidence="6 8" id="KW-0067">ATP-binding</keyword>
<comment type="subcellular location">
    <subcellularLocation>
        <location evidence="1 8">Cytoplasm</location>
    </subcellularLocation>
</comment>
<reference evidence="10 13" key="1">
    <citation type="submission" date="2021-06" db="EMBL/GenBank/DDBJ databases">
        <title>Collection of gut derived symbiotic bacterial strains cultured from healthy donors.</title>
        <authorList>
            <person name="Lin H."/>
            <person name="Littmann E."/>
            <person name="Pamer E.G."/>
        </authorList>
    </citation>
    <scope>NUCLEOTIDE SEQUENCE</scope>
    <source>
        <strain evidence="11 13">MSK.21.70</strain>
        <strain evidence="10">MSK.21.82</strain>
    </source>
</reference>
<organism evidence="10 12">
    <name type="scientific">Catenibacterium mitsuokai</name>
    <dbReference type="NCBI Taxonomy" id="100886"/>
    <lineage>
        <taxon>Bacteria</taxon>
        <taxon>Bacillati</taxon>
        <taxon>Bacillota</taxon>
        <taxon>Erysipelotrichia</taxon>
        <taxon>Erysipelotrichales</taxon>
        <taxon>Coprobacillaceae</taxon>
        <taxon>Catenibacterium</taxon>
    </lineage>
</organism>
<evidence type="ECO:0000256" key="7">
    <source>
        <dbReference type="ARBA" id="ARBA00048539"/>
    </source>
</evidence>
<evidence type="ECO:0000259" key="9">
    <source>
        <dbReference type="SMART" id="SM00977"/>
    </source>
</evidence>
<protein>
    <recommendedName>
        <fullName evidence="8">tRNA(Ile)-lysidine synthase</fullName>
        <ecNumber evidence="8">6.3.4.19</ecNumber>
    </recommendedName>
    <alternativeName>
        <fullName evidence="8">tRNA(Ile)-2-lysyl-cytidine synthase</fullName>
    </alternativeName>
    <alternativeName>
        <fullName evidence="8">tRNA(Ile)-lysidine synthetase</fullName>
    </alternativeName>
</protein>
<feature type="binding site" evidence="8">
    <location>
        <begin position="18"/>
        <end position="23"/>
    </location>
    <ligand>
        <name>ATP</name>
        <dbReference type="ChEBI" id="CHEBI:30616"/>
    </ligand>
</feature>
<sequence>MLNTSLLDKKKKYLLGVSGGPDSMALLDMMHEYSICVAHVNYNLRDDTEEDYKVVHDYCIAHSIPFYYKEFTPDDYMRGNFQSVARDMRYAFYQEVYKTEQCDALCLGHQKDDVIETIYMHLERDSHPDYLGIQEVSHRLGMTIIRPLLHVTKQNLRDYCDDHHISFHDDYTNFQTEFTRDRIRNTILNQYTDSQKEELLKKGEEYNKKQAIKKQEVDKFLTEPLDYTLVPKELLPDVLYALLKKHIEVSKISHHLIDEIIHQIQSSKPNIQMPIGVNEEFIKEYNNVYIRKSIKQVDYTYRIDHRQNFDCPYFKIRAQGELNDGIPVKDEDFPLTIRNMRPGDRMETAGGTKKVSRLFINAKIPSPLRRYWPVVLDCRGNILLVPGIAKNKEYLSINPDLFVIK</sequence>
<gene>
    <name evidence="8 10" type="primary">tilS</name>
    <name evidence="10" type="ORF">KSV97_01180</name>
    <name evidence="11" type="ORF">KSW06_01190</name>
</gene>
<evidence type="ECO:0000256" key="8">
    <source>
        <dbReference type="HAMAP-Rule" id="MF_01161"/>
    </source>
</evidence>
<evidence type="ECO:0000256" key="6">
    <source>
        <dbReference type="ARBA" id="ARBA00022840"/>
    </source>
</evidence>
<dbReference type="HAMAP" id="MF_01161">
    <property type="entry name" value="tRNA_Ile_lys_synt"/>
    <property type="match status" value="1"/>
</dbReference>
<dbReference type="RefSeq" id="WP_217746948.1">
    <property type="nucleotide sequence ID" value="NZ_JAHOEB010000004.1"/>
</dbReference>
<dbReference type="Pfam" id="PF11734">
    <property type="entry name" value="TilS_C"/>
    <property type="match status" value="1"/>
</dbReference>
<keyword evidence="2 8" id="KW-0963">Cytoplasm</keyword>
<dbReference type="PANTHER" id="PTHR43033:SF1">
    <property type="entry name" value="TRNA(ILE)-LYSIDINE SYNTHASE-RELATED"/>
    <property type="match status" value="1"/>
</dbReference>
<dbReference type="Pfam" id="PF01171">
    <property type="entry name" value="ATP_bind_3"/>
    <property type="match status" value="1"/>
</dbReference>
<comment type="similarity">
    <text evidence="8">Belongs to the tRNA(Ile)-lysidine synthase family.</text>
</comment>
<dbReference type="EMBL" id="JAHOEL010000004">
    <property type="protein sequence ID" value="MBV3391886.1"/>
    <property type="molecule type" value="Genomic_DNA"/>
</dbReference>
<evidence type="ECO:0000256" key="2">
    <source>
        <dbReference type="ARBA" id="ARBA00022490"/>
    </source>
</evidence>
<comment type="catalytic activity">
    <reaction evidence="7 8">
        <text>cytidine(34) in tRNA(Ile2) + L-lysine + ATP = lysidine(34) in tRNA(Ile2) + AMP + diphosphate + H(+)</text>
        <dbReference type="Rhea" id="RHEA:43744"/>
        <dbReference type="Rhea" id="RHEA-COMP:10625"/>
        <dbReference type="Rhea" id="RHEA-COMP:10670"/>
        <dbReference type="ChEBI" id="CHEBI:15378"/>
        <dbReference type="ChEBI" id="CHEBI:30616"/>
        <dbReference type="ChEBI" id="CHEBI:32551"/>
        <dbReference type="ChEBI" id="CHEBI:33019"/>
        <dbReference type="ChEBI" id="CHEBI:82748"/>
        <dbReference type="ChEBI" id="CHEBI:83665"/>
        <dbReference type="ChEBI" id="CHEBI:456215"/>
        <dbReference type="EC" id="6.3.4.19"/>
    </reaction>
</comment>
<keyword evidence="13" id="KW-1185">Reference proteome</keyword>
<evidence type="ECO:0000256" key="3">
    <source>
        <dbReference type="ARBA" id="ARBA00022598"/>
    </source>
</evidence>
<keyword evidence="3 8" id="KW-0436">Ligase</keyword>
<dbReference type="InterPro" id="IPR012795">
    <property type="entry name" value="tRNA_Ile_lys_synt_N"/>
</dbReference>
<evidence type="ECO:0000313" key="11">
    <source>
        <dbReference type="EMBL" id="MBV3391886.1"/>
    </source>
</evidence>
<evidence type="ECO:0000256" key="5">
    <source>
        <dbReference type="ARBA" id="ARBA00022741"/>
    </source>
</evidence>
<name>A0AAW4MRP0_9FIRM</name>
<dbReference type="InterPro" id="IPR012796">
    <property type="entry name" value="Lysidine-tRNA-synth_C"/>
</dbReference>
<evidence type="ECO:0000313" key="13">
    <source>
        <dbReference type="Proteomes" id="UP001197492"/>
    </source>
</evidence>
<dbReference type="EMBL" id="JAHOEF010000004">
    <property type="protein sequence ID" value="MBV3381862.1"/>
    <property type="molecule type" value="Genomic_DNA"/>
</dbReference>
<dbReference type="NCBIfam" id="TIGR02433">
    <property type="entry name" value="lysidine_TilS_C"/>
    <property type="match status" value="1"/>
</dbReference>
<dbReference type="GO" id="GO:0006400">
    <property type="term" value="P:tRNA modification"/>
    <property type="evidence" value="ECO:0007669"/>
    <property type="project" value="UniProtKB-UniRule"/>
</dbReference>
<keyword evidence="4 8" id="KW-0819">tRNA processing</keyword>
<proteinExistence type="inferred from homology"/>
<dbReference type="Proteomes" id="UP001196408">
    <property type="component" value="Unassembled WGS sequence"/>
</dbReference>
<dbReference type="CDD" id="cd01992">
    <property type="entry name" value="TilS_N"/>
    <property type="match status" value="1"/>
</dbReference>
<evidence type="ECO:0000256" key="1">
    <source>
        <dbReference type="ARBA" id="ARBA00004496"/>
    </source>
</evidence>
<dbReference type="SMART" id="SM00977">
    <property type="entry name" value="TilS_C"/>
    <property type="match status" value="1"/>
</dbReference>
<dbReference type="EC" id="6.3.4.19" evidence="8"/>
<dbReference type="GO" id="GO:0032267">
    <property type="term" value="F:tRNA(Ile)-lysidine synthase activity"/>
    <property type="evidence" value="ECO:0007669"/>
    <property type="project" value="UniProtKB-EC"/>
</dbReference>
<dbReference type="GO" id="GO:0005737">
    <property type="term" value="C:cytoplasm"/>
    <property type="evidence" value="ECO:0007669"/>
    <property type="project" value="UniProtKB-SubCell"/>
</dbReference>
<keyword evidence="5 8" id="KW-0547">Nucleotide-binding</keyword>